<dbReference type="AlphaFoldDB" id="A0A4P6YTT5"/>
<dbReference type="Proteomes" id="UP000292886">
    <property type="component" value="Chromosome"/>
</dbReference>
<feature type="transmembrane region" description="Helical" evidence="1">
    <location>
        <begin position="84"/>
        <end position="104"/>
    </location>
</feature>
<evidence type="ECO:0000313" key="3">
    <source>
        <dbReference type="Proteomes" id="UP000292886"/>
    </source>
</evidence>
<evidence type="ECO:0000313" key="2">
    <source>
        <dbReference type="EMBL" id="QBO36111.1"/>
    </source>
</evidence>
<dbReference type="RefSeq" id="WP_133363189.1">
    <property type="nucleotide sequence ID" value="NZ_CP037940.1"/>
</dbReference>
<accession>A0A4P6YTT5</accession>
<evidence type="ECO:0000256" key="1">
    <source>
        <dbReference type="SAM" id="Phobius"/>
    </source>
</evidence>
<keyword evidence="1" id="KW-0812">Transmembrane</keyword>
<proteinExistence type="predicted"/>
<keyword evidence="1" id="KW-0472">Membrane</keyword>
<feature type="transmembrane region" description="Helical" evidence="1">
    <location>
        <begin position="42"/>
        <end position="64"/>
    </location>
</feature>
<organism evidence="2 3">
    <name type="scientific">Periweissella cryptocerci</name>
    <dbReference type="NCBI Taxonomy" id="2506420"/>
    <lineage>
        <taxon>Bacteria</taxon>
        <taxon>Bacillati</taxon>
        <taxon>Bacillota</taxon>
        <taxon>Bacilli</taxon>
        <taxon>Lactobacillales</taxon>
        <taxon>Lactobacillaceae</taxon>
        <taxon>Periweissella</taxon>
    </lineage>
</organism>
<reference evidence="3" key="1">
    <citation type="submission" date="2019-03" db="EMBL/GenBank/DDBJ databases">
        <title>Weissella sp. 26KH-42 Genome sequencing.</title>
        <authorList>
            <person name="Heo J."/>
            <person name="Kim S.-J."/>
            <person name="Kim J.-S."/>
            <person name="Hong S.-B."/>
            <person name="Kwon S.-W."/>
        </authorList>
    </citation>
    <scope>NUCLEOTIDE SEQUENCE [LARGE SCALE GENOMIC DNA]</scope>
    <source>
        <strain evidence="3">26KH-42</strain>
    </source>
</reference>
<keyword evidence="3" id="KW-1185">Reference proteome</keyword>
<name>A0A4P6YTT5_9LACO</name>
<protein>
    <submittedName>
        <fullName evidence="2">Uncharacterized protein</fullName>
    </submittedName>
</protein>
<dbReference type="KEGG" id="wei:EQG49_06390"/>
<sequence length="190" mass="22309">MQEVSYKKISEKQKKFERANVTDDYFDEGKLVPKILQTLSTLLLNLSVLVPFVMTIWLVLYRWGWASRPLWNYREGYAYFTQGVSGFSLSAAVIAVILLGLNIYNKIKGKRDLDKESKIDYNRVNSKLELVEEQVASRFGRPEERQALKFVTIHEEDNIDQYEIEELFNENNVESYSWDEKIEWAGAEDY</sequence>
<dbReference type="EMBL" id="CP037940">
    <property type="protein sequence ID" value="QBO36111.1"/>
    <property type="molecule type" value="Genomic_DNA"/>
</dbReference>
<gene>
    <name evidence="2" type="ORF">EQG49_06390</name>
</gene>
<keyword evidence="1" id="KW-1133">Transmembrane helix</keyword>